<gene>
    <name evidence="1" type="ORF">NDK47_17825</name>
    <name evidence="2" type="ORF">NDK47_24185</name>
</gene>
<dbReference type="Proteomes" id="UP001056500">
    <property type="component" value="Chromosome"/>
</dbReference>
<organism evidence="2 3">
    <name type="scientific">Brevibacillus ruminantium</name>
    <dbReference type="NCBI Taxonomy" id="2950604"/>
    <lineage>
        <taxon>Bacteria</taxon>
        <taxon>Bacillati</taxon>
        <taxon>Bacillota</taxon>
        <taxon>Bacilli</taxon>
        <taxon>Bacillales</taxon>
        <taxon>Paenibacillaceae</taxon>
        <taxon>Brevibacillus</taxon>
    </lineage>
</organism>
<protein>
    <recommendedName>
        <fullName evidence="4">Phage protein</fullName>
    </recommendedName>
</protein>
<dbReference type="EMBL" id="CP098755">
    <property type="protein sequence ID" value="USG65186.1"/>
    <property type="molecule type" value="Genomic_DNA"/>
</dbReference>
<evidence type="ECO:0000313" key="2">
    <source>
        <dbReference type="EMBL" id="USG65186.1"/>
    </source>
</evidence>
<name>A0ABY4WKK7_9BACL</name>
<evidence type="ECO:0000313" key="3">
    <source>
        <dbReference type="Proteomes" id="UP001056500"/>
    </source>
</evidence>
<dbReference type="RefSeq" id="WP_251871095.1">
    <property type="nucleotide sequence ID" value="NZ_CP098755.1"/>
</dbReference>
<dbReference type="EMBL" id="CP098755">
    <property type="protein sequence ID" value="USG64009.1"/>
    <property type="molecule type" value="Genomic_DNA"/>
</dbReference>
<evidence type="ECO:0008006" key="4">
    <source>
        <dbReference type="Google" id="ProtNLM"/>
    </source>
</evidence>
<reference evidence="2" key="1">
    <citation type="submission" date="2022-06" db="EMBL/GenBank/DDBJ databases">
        <title>Genome sequencing of Brevibacillus sp. BB3-R1.</title>
        <authorList>
            <person name="Heo J."/>
            <person name="Lee D."/>
            <person name="Won M."/>
            <person name="Han B.-H."/>
            <person name="Hong S.-B."/>
            <person name="Kwon S.-W."/>
        </authorList>
    </citation>
    <scope>NUCLEOTIDE SEQUENCE</scope>
    <source>
        <strain evidence="2">BB3-R1</strain>
    </source>
</reference>
<accession>A0ABY4WKK7</accession>
<keyword evidence="3" id="KW-1185">Reference proteome</keyword>
<proteinExistence type="predicted"/>
<evidence type="ECO:0000313" key="1">
    <source>
        <dbReference type="EMBL" id="USG64009.1"/>
    </source>
</evidence>
<sequence length="87" mass="9929">MGKYRKKPVVVDAIRWDGSNYHEVCDFVEKPLAMEYSSFPPSERILVIETLEGTVRASAGDIIIRGVKGEFYPCKPDIFEETYEPVD</sequence>